<feature type="transmembrane region" description="Helical" evidence="1">
    <location>
        <begin position="2016"/>
        <end position="2038"/>
    </location>
</feature>
<feature type="transmembrane region" description="Helical" evidence="1">
    <location>
        <begin position="2214"/>
        <end position="2236"/>
    </location>
</feature>
<feature type="domain" description="Nose resistant-to-fluoxetine protein N-terminal" evidence="2">
    <location>
        <begin position="2066"/>
        <end position="2205"/>
    </location>
</feature>
<feature type="transmembrane region" description="Helical" evidence="1">
    <location>
        <begin position="1950"/>
        <end position="1973"/>
    </location>
</feature>
<feature type="transmembrane region" description="Helical" evidence="1">
    <location>
        <begin position="1321"/>
        <end position="1342"/>
    </location>
</feature>
<reference evidence="3" key="2">
    <citation type="submission" date="2021-08" db="EMBL/GenBank/DDBJ databases">
        <authorList>
            <person name="Eriksson T."/>
        </authorList>
    </citation>
    <scope>NUCLEOTIDE SEQUENCE</scope>
    <source>
        <strain evidence="3">Stoneville</strain>
        <tissue evidence="3">Whole head</tissue>
    </source>
</reference>
<dbReference type="SMART" id="SM00703">
    <property type="entry name" value="NRF"/>
    <property type="match status" value="4"/>
</dbReference>
<keyword evidence="4" id="KW-1185">Reference proteome</keyword>
<feature type="transmembrane region" description="Helical" evidence="1">
    <location>
        <begin position="512"/>
        <end position="534"/>
    </location>
</feature>
<feature type="transmembrane region" description="Helical" evidence="1">
    <location>
        <begin position="2597"/>
        <end position="2616"/>
    </location>
</feature>
<protein>
    <recommendedName>
        <fullName evidence="2">Nose resistant-to-fluoxetine protein N-terminal domain-containing protein</fullName>
    </recommendedName>
</protein>
<dbReference type="InterPro" id="IPR052728">
    <property type="entry name" value="O2_lipid_transport_reg"/>
</dbReference>
<reference evidence="3" key="1">
    <citation type="journal article" date="2020" name="J Insects Food Feed">
        <title>The yellow mealworm (Tenebrio molitor) genome: a resource for the emerging insects as food and feed industry.</title>
        <authorList>
            <person name="Eriksson T."/>
            <person name="Andere A."/>
            <person name="Kelstrup H."/>
            <person name="Emery V."/>
            <person name="Picard C."/>
        </authorList>
    </citation>
    <scope>NUCLEOTIDE SEQUENCE</scope>
    <source>
        <strain evidence="3">Stoneville</strain>
        <tissue evidence="3">Whole head</tissue>
    </source>
</reference>
<feature type="transmembrane region" description="Helical" evidence="1">
    <location>
        <begin position="3204"/>
        <end position="3222"/>
    </location>
</feature>
<feature type="transmembrane region" description="Helical" evidence="1">
    <location>
        <begin position="1910"/>
        <end position="1930"/>
    </location>
</feature>
<dbReference type="InterPro" id="IPR002656">
    <property type="entry name" value="Acyl_transf_3_dom"/>
</dbReference>
<feature type="transmembrane region" description="Helical" evidence="1">
    <location>
        <begin position="3243"/>
        <end position="3266"/>
    </location>
</feature>
<feature type="domain" description="Nose resistant-to-fluoxetine protein N-terminal" evidence="2">
    <location>
        <begin position="1519"/>
        <end position="1658"/>
    </location>
</feature>
<feature type="transmembrane region" description="Helical" evidence="1">
    <location>
        <begin position="193"/>
        <end position="215"/>
    </location>
</feature>
<feature type="transmembrane region" description="Helical" evidence="1">
    <location>
        <begin position="1191"/>
        <end position="1212"/>
    </location>
</feature>
<evidence type="ECO:0000259" key="2">
    <source>
        <dbReference type="SMART" id="SM00703"/>
    </source>
</evidence>
<feature type="transmembrane region" description="Helical" evidence="1">
    <location>
        <begin position="2276"/>
        <end position="2297"/>
    </location>
</feature>
<feature type="transmembrane region" description="Helical" evidence="1">
    <location>
        <begin position="613"/>
        <end position="635"/>
    </location>
</feature>
<name>A0A8J6H8S3_TENMO</name>
<feature type="transmembrane region" description="Helical" evidence="1">
    <location>
        <begin position="1671"/>
        <end position="1692"/>
    </location>
</feature>
<feature type="transmembrane region" description="Helical" evidence="1">
    <location>
        <begin position="2959"/>
        <end position="2985"/>
    </location>
</feature>
<dbReference type="EMBL" id="JABDTM020027901">
    <property type="protein sequence ID" value="KAH0809806.1"/>
    <property type="molecule type" value="Genomic_DNA"/>
</dbReference>
<accession>A0A8J6H8S3</accession>
<feature type="transmembrane region" description="Helical" evidence="1">
    <location>
        <begin position="271"/>
        <end position="289"/>
    </location>
</feature>
<feature type="transmembrane region" description="Helical" evidence="1">
    <location>
        <begin position="119"/>
        <end position="137"/>
    </location>
</feature>
<feature type="transmembrane region" description="Helical" evidence="1">
    <location>
        <begin position="1771"/>
        <end position="1793"/>
    </location>
</feature>
<feature type="transmembrane region" description="Helical" evidence="1">
    <location>
        <begin position="3164"/>
        <end position="3184"/>
    </location>
</feature>
<feature type="transmembrane region" description="Helical" evidence="1">
    <location>
        <begin position="2317"/>
        <end position="2339"/>
    </location>
</feature>
<feature type="transmembrane region" description="Helical" evidence="1">
    <location>
        <begin position="742"/>
        <end position="760"/>
    </location>
</feature>
<feature type="transmembrane region" description="Helical" evidence="1">
    <location>
        <begin position="1872"/>
        <end position="1894"/>
    </location>
</feature>
<organism evidence="3 4">
    <name type="scientific">Tenebrio molitor</name>
    <name type="common">Yellow mealworm beetle</name>
    <dbReference type="NCBI Taxonomy" id="7067"/>
    <lineage>
        <taxon>Eukaryota</taxon>
        <taxon>Metazoa</taxon>
        <taxon>Ecdysozoa</taxon>
        <taxon>Arthropoda</taxon>
        <taxon>Hexapoda</taxon>
        <taxon>Insecta</taxon>
        <taxon>Pterygota</taxon>
        <taxon>Neoptera</taxon>
        <taxon>Endopterygota</taxon>
        <taxon>Coleoptera</taxon>
        <taxon>Polyphaga</taxon>
        <taxon>Cucujiformia</taxon>
        <taxon>Tenebrionidae</taxon>
        <taxon>Tenebrio</taxon>
    </lineage>
</organism>
<evidence type="ECO:0000256" key="1">
    <source>
        <dbReference type="SAM" id="Phobius"/>
    </source>
</evidence>
<dbReference type="InterPro" id="IPR006621">
    <property type="entry name" value="Nose-resist-to-fluoxetine_N"/>
</dbReference>
<sequence length="3504" mass="400289">MSGILVTYVHMKYLEKFSIKLHWFYLFRLLRLVPALAATILISISVVKYVTEGPIWHAVLKQHLTNCKETWWSTLLFVNNFIKYDDMCIHQSWYLSVDTQLYAMAPLILFSIKKNPTRTFLVIIVLCFVSIVYTWTITVVKHVEFLVFYKLKQEDLVYVYFSTLSHMPAWLIGIVFGYFLYQNKNKKNSISRLVNITLWLVSLCSMLALVLYHVVFTRHNYDVTRSAFFNSLSRPIWSLAVCSIIYSCSTGRGGCVNTFLSHPVFVVLGKLTYSMYLIHVLVIFVVVGNPKESTHFSNFEILVHIASIAKPSTMNYIFAICVLILVPIVQPNISFPHQQLMLNLFYSEMAQIVDTKIGGTRCASDLETFFTDLFDMKLWALQMFDASNKLHPGVLSLNIRCYGNYDQCLDIREVVGGRVIEGQYCNAFIIPTDNLTAYFLQLFNIQNKKAKAKRLENQQYYLGICIPKSCTVNDLNLLGNGVETLLKTPFHIAFQDDFCTSRTKSIASPIDAYVFCFFGIVLAVVVASTAYDVYSWKLRKKPDLFVVFSLYTNGKKLLGTHCENDNLKCLNGIRVLSMVWVIVGHLVVIRINVFNTNNLYVLTEWQHRIENSVYFAAPYAVDTFFSMSGILVTYVHMKYSEKFTIKLSSFYLFRLLRLVPALAATILIYVSVVKYVTEGPVWHAVLKQFLTNCENTWWTTLLFVNNFVKYDDRQTWYLSVDTQLYAMAPLILFSIKKNPTRTFLAIIILCFVSMVYSWTITVVKDLGFLLYWDLNPEDNIYVYFFTLSRMPAWLIGIVFGYFLYQNKNKKNSISQLVNITLWLVSLCSMLAVVLYHVVFMRDNYDVTRSAFFNSLSRPIWSLAVCSIIYSCCTGRGGCVNTFLSHPVFVVLGKLTYSMYLIHVLIILVVVGNPRESTYFSNFELPQYSQVPFMTFSYDFSLDQPKTSTNLYDVNLWAVKMWDASGKLPAGILSGNSHLTGNYDFCLTIKEHVHGRTIEGQYCTFTLVSSNSTAKSQLKRVINEVARRRDVFDYVFENTALLGICLPKSCTATDLTRLATQVQELSFRFDDKYCQYRGKPVEPYGIDSYVFCFFGIVISAVLASTAYDVYLRSTKPKQSTVFRVFSLYINTKSLFSTTPDKDRLTALYGIRVLTMAWIILAHLVSIKSVSISSNMFYTIQWSRFLSSSFVEAVTYAFDTFFAISGLLVTYVHLKYSEKIRISLSLFYTYRILRLGPALFATVLIYTSVLKHLGEGPLWPYFVDAVTARSCGGTWWATLLFVSNYFTSNSQCITQAWYLSIDTQLHILAPLFLFSIGKYPRQVVKAIICIFMASMFYSFVATLVKNLEFVTMLGFSTDSVEYLHFSTLARLPSWLVGVVFGYFIYHSSCNNTKIPNRINNILWTISLSTMMVLVLSTTIFLRKHHTLLFSAIFNAFARPLWATAVCFIVFSCTKGCGGLVHKFLSHPVFAVLDRLTYCMYLIHGVIVFLIVGRRRYPTHFGDLQNVIKLKLDSYIDRIIQNPRCASDFKLWISSLLRGELWAISMLDASAKPNSGFLMGNLYSFGNYEQCLAINEPVGRSLIKGQYCNLHVEPLNHTFDQMMQLMGADPVPPVVKEALFFSDVCIPHSCTSQDMNHLWDALEQVLKPRARFVFRDEYCHHEGKPVRPTAVDTFSFLFFGGVFVTVLASTAYDIYLRYTKSQKNLLVMFSLYTNSKKLLSTRLENSSLTCLYGLKFFSMLWIAFDHFLLVRAVLPNSNGIYIATEWKNRFENSIFISPQYAVETYFCIGGLLISYVQLKYSEKFKINVLSFYMHRILKLTPALLATMLLYLSVIKHVLEGPIWLLMMKKIVGNCSSRWWATVTSAFNTDDKCLSYIYLSPINHAPAWLFGVLTGYLLHRQDSKIIHITKSTNLILWAASLGTTTLLILGQTVATRNSNNFVLSAVINSFARPLWSLAVCFMIFSCSTGHGGFINTFLSHPVLIVLGKLTYSMYLTHLGVIDVLLAGSMRHPVYFSNFDLFYDFWGIFVVILACSTVMCLVFETPVLALMQSVAGRNHAISSHVDRIIENPKCASDVKLWMSSLLRGELWAISMLDASSKPNSGILSANVYHFGSYEQCLTINEYVKGDAIKAQYCNVFIQPLTNSSFDMLKLIGMGRVPPIAAELLFVVDVCVPHSCTSRDLNLLWDSIAEPFEPKFRFTFKDHFCHHKDKPVRPTAIDTFSFVFFGGILVTVLASTAYDIYLHQTKSKKNLFIIFSLYTNTKKLLSTQCENSTLTCVYGLRFFCMLWIFVSHFILVKIVLSNSNSFEISEWKNYFKNCIFISGQYAVETYFCIGGLLISYVQLKYSDKFKINLLGFYFHRILRLVPALLATILLYLSVVKHVFEGPAWLLLMEKIVGNCSRQWWTTVLFVSNFLPFRHQCIEQSWYLSVDTHLYLLAPLILFQIKKRPSRVIPAVLATCLLCMIYSFVVVLVQKLTAVLLVDTGDRYLHYIYLSPINHAPAWLFGILTGYLLYRHGSTKIQIPKKTNLILWSTSFFVMTLLLLSQTVATRNSHNYFFSAVLNSLARPLWSLAVCFMIFSCSTGHGGFINTFLSHPVHIVLGKLTYSMYLTHLVVIAALTTGSLRQPGYFSGFDLLVDFWGIFIVTLASSAVMCLVFETPVLALFKGLERNTHCSYICDVLESSVEDEVSPQCMEKLRIVCNNPDLLWRMFDSSSKYPISGMSYSNNKDLGSYDDCIDINYEVFEGKVIGKYCGLSVAVVNLFLEPLPNPFAMDIPPKNLAQIPTINYTKNLDLRSTLRDATDDYSITVLSLCVPDQCTPEELGKFFIWGQLENISLVNFITDVPCMTKDSNTTFEWGDIFFTSVLALVLGLVVWCTAYDVMLMKLKREPAHPIYLAFSVVTNGKKILHVNRSNNPNQIQCLNGLRFISMMWVIAGHGFVAMEQVPIINYAEVGAYIDNVKAQYIGAAPISVDTFFFLSGFLLTFGYLKTAAKLPPLKQVLGVPLMMVHRYLRLTPAMAMMYLTVITIYRLTGTGPLWDIVAKTMRDPCKQYWWSFFLYIQNYYNYDDLCMTHTWYLSADMQMFILAPLVLIPIAILIKANRSNLAIWSLLVLIVICVIFPMGIRFADQTIDNVYDTHSRFNNYLIGILLAVVMRDPRFSRFPFHKITNLVIWCFVLVACVAFNLYYHSIIRVYEHTSDTLFYGLYRPLWCFSLAWLIYSCYHGYGGPVNWFLSLPVFQIGARLSYCMYLLHAVIQMYWVGLIRTPFYWGDYMVFYIWCGHFVVTMVLSAVWCLAFESPMITIEKYLLGGNCRSDGMCDFFYNLAANITAPCLKQLDTVCNNSTLAWQMFDASSKLLTSGMTYSNVIDYGNFPECLAIDYEDQDGRIIGKYCGLSVIIVNIFLTPQTEKVLTRYGFETKPTSPQTISRDLFETMDAELRDVLIDDVPYVLSKYSSCVPDACTPREVGYFYLFGHLPDMNITLLMYTDLPCETVNSNTTYEPGDIVVM</sequence>
<feature type="domain" description="Nose resistant-to-fluoxetine protein N-terminal" evidence="2">
    <location>
        <begin position="359"/>
        <end position="501"/>
    </location>
</feature>
<dbReference type="PANTHER" id="PTHR11161">
    <property type="entry name" value="O-ACYLTRANSFERASE"/>
    <property type="match status" value="1"/>
</dbReference>
<feature type="transmembrane region" description="Helical" evidence="1">
    <location>
        <begin position="2359"/>
        <end position="2381"/>
    </location>
</feature>
<feature type="transmembrane region" description="Helical" evidence="1">
    <location>
        <begin position="2857"/>
        <end position="2876"/>
    </location>
</feature>
<feature type="transmembrane region" description="Helical" evidence="1">
    <location>
        <begin position="157"/>
        <end position="181"/>
    </location>
</feature>
<feature type="transmembrane region" description="Helical" evidence="1">
    <location>
        <begin position="890"/>
        <end position="910"/>
    </location>
</feature>
<feature type="transmembrane region" description="Helical" evidence="1">
    <location>
        <begin position="1399"/>
        <end position="1419"/>
    </location>
</feature>
<dbReference type="Proteomes" id="UP000719412">
    <property type="component" value="Unassembled WGS sequence"/>
</dbReference>
<feature type="transmembrane region" description="Helical" evidence="1">
    <location>
        <begin position="1087"/>
        <end position="1109"/>
    </location>
</feature>
<feature type="transmembrane region" description="Helical" evidence="1">
    <location>
        <begin position="21"/>
        <end position="47"/>
    </location>
</feature>
<feature type="transmembrane region" description="Helical" evidence="1">
    <location>
        <begin position="575"/>
        <end position="593"/>
    </location>
</feature>
<feature type="transmembrane region" description="Helical" evidence="1">
    <location>
        <begin position="1469"/>
        <end position="1489"/>
    </location>
</feature>
<feature type="domain" description="Nose resistant-to-fluoxetine protein N-terminal" evidence="2">
    <location>
        <begin position="936"/>
        <end position="1075"/>
    </location>
</feature>
<feature type="transmembrane region" description="Helical" evidence="1">
    <location>
        <begin position="2566"/>
        <end position="2590"/>
    </location>
</feature>
<gene>
    <name evidence="3" type="ORF">GEV33_012985</name>
</gene>
<proteinExistence type="predicted"/>
<feature type="transmembrane region" description="Helical" evidence="1">
    <location>
        <begin position="2490"/>
        <end position="2511"/>
    </location>
</feature>
<feature type="transmembrane region" description="Helical" evidence="1">
    <location>
        <begin position="3272"/>
        <end position="3293"/>
    </location>
</feature>
<feature type="transmembrane region" description="Helical" evidence="1">
    <location>
        <begin position="2636"/>
        <end position="2662"/>
    </location>
</feature>
<dbReference type="PANTHER" id="PTHR11161:SF72">
    <property type="entry name" value="FI21449P1"/>
    <property type="match status" value="1"/>
</dbReference>
<feature type="transmembrane region" description="Helical" evidence="1">
    <location>
        <begin position="1985"/>
        <end position="2004"/>
    </location>
</feature>
<feature type="transmembrane region" description="Helical" evidence="1">
    <location>
        <begin position="301"/>
        <end position="329"/>
    </location>
</feature>
<feature type="transmembrane region" description="Helical" evidence="1">
    <location>
        <begin position="1233"/>
        <end position="1252"/>
    </location>
</feature>
<feature type="transmembrane region" description="Helical" evidence="1">
    <location>
        <begin position="780"/>
        <end position="804"/>
    </location>
</feature>
<feature type="transmembrane region" description="Helical" evidence="1">
    <location>
        <begin position="2449"/>
        <end position="2470"/>
    </location>
</feature>
<feature type="transmembrane region" description="Helical" evidence="1">
    <location>
        <begin position="2526"/>
        <end position="2546"/>
    </location>
</feature>
<feature type="transmembrane region" description="Helical" evidence="1">
    <location>
        <begin position="3078"/>
        <end position="3095"/>
    </location>
</feature>
<feature type="transmembrane region" description="Helical" evidence="1">
    <location>
        <begin position="3102"/>
        <end position="3124"/>
    </location>
</feature>
<feature type="transmembrane region" description="Helical" evidence="1">
    <location>
        <begin position="859"/>
        <end position="878"/>
    </location>
</feature>
<feature type="transmembrane region" description="Helical" evidence="1">
    <location>
        <begin position="1362"/>
        <end position="1383"/>
    </location>
</feature>
<evidence type="ECO:0000313" key="3">
    <source>
        <dbReference type="EMBL" id="KAH0809806.1"/>
    </source>
</evidence>
<dbReference type="Pfam" id="PF01757">
    <property type="entry name" value="Acyl_transf_3"/>
    <property type="match status" value="5"/>
</dbReference>
<keyword evidence="1" id="KW-0472">Membrane</keyword>
<dbReference type="GO" id="GO:0016747">
    <property type="term" value="F:acyltransferase activity, transferring groups other than amino-acyl groups"/>
    <property type="evidence" value="ECO:0007669"/>
    <property type="project" value="InterPro"/>
</dbReference>
<keyword evidence="1" id="KW-1133">Transmembrane helix</keyword>
<dbReference type="Pfam" id="PF20146">
    <property type="entry name" value="NRF"/>
    <property type="match status" value="6"/>
</dbReference>
<feature type="transmembrane region" description="Helical" evidence="1">
    <location>
        <begin position="655"/>
        <end position="676"/>
    </location>
</feature>
<feature type="transmembrane region" description="Helical" evidence="1">
    <location>
        <begin position="816"/>
        <end position="839"/>
    </location>
</feature>
<keyword evidence="1" id="KW-0812">Transmembrane</keyword>
<feature type="transmembrane region" description="Helical" evidence="1">
    <location>
        <begin position="1151"/>
        <end position="1171"/>
    </location>
</feature>
<evidence type="ECO:0000313" key="4">
    <source>
        <dbReference type="Proteomes" id="UP000719412"/>
    </source>
</evidence>
<feature type="transmembrane region" description="Helical" evidence="1">
    <location>
        <begin position="1813"/>
        <end position="1835"/>
    </location>
</feature>
<comment type="caution">
    <text evidence="3">The sequence shown here is derived from an EMBL/GenBank/DDBJ whole genome shotgun (WGS) entry which is preliminary data.</text>
</comment>
<feature type="transmembrane region" description="Helical" evidence="1">
    <location>
        <begin position="3008"/>
        <end position="3026"/>
    </location>
</feature>